<feature type="transmembrane region" description="Helical" evidence="1">
    <location>
        <begin position="18"/>
        <end position="38"/>
    </location>
</feature>
<organism evidence="3 4">
    <name type="scientific">Folsomia candida</name>
    <name type="common">Springtail</name>
    <dbReference type="NCBI Taxonomy" id="158441"/>
    <lineage>
        <taxon>Eukaryota</taxon>
        <taxon>Metazoa</taxon>
        <taxon>Ecdysozoa</taxon>
        <taxon>Arthropoda</taxon>
        <taxon>Hexapoda</taxon>
        <taxon>Collembola</taxon>
        <taxon>Entomobryomorpha</taxon>
        <taxon>Isotomoidea</taxon>
        <taxon>Isotomidae</taxon>
        <taxon>Proisotominae</taxon>
        <taxon>Folsomia</taxon>
    </lineage>
</organism>
<dbReference type="Gene3D" id="2.40.128.20">
    <property type="match status" value="1"/>
</dbReference>
<dbReference type="GO" id="GO:0000302">
    <property type="term" value="P:response to reactive oxygen species"/>
    <property type="evidence" value="ECO:0007669"/>
    <property type="project" value="TreeGrafter"/>
</dbReference>
<dbReference type="Pfam" id="PF00061">
    <property type="entry name" value="Lipocalin"/>
    <property type="match status" value="1"/>
</dbReference>
<accession>A0A226EAL1</accession>
<dbReference type="PANTHER" id="PTHR10612">
    <property type="entry name" value="APOLIPOPROTEIN D"/>
    <property type="match status" value="1"/>
</dbReference>
<dbReference type="GO" id="GO:0005737">
    <property type="term" value="C:cytoplasm"/>
    <property type="evidence" value="ECO:0007669"/>
    <property type="project" value="TreeGrafter"/>
</dbReference>
<dbReference type="GO" id="GO:0006629">
    <property type="term" value="P:lipid metabolic process"/>
    <property type="evidence" value="ECO:0007669"/>
    <property type="project" value="TreeGrafter"/>
</dbReference>
<evidence type="ECO:0000256" key="1">
    <source>
        <dbReference type="SAM" id="Phobius"/>
    </source>
</evidence>
<keyword evidence="1" id="KW-0472">Membrane</keyword>
<dbReference type="Proteomes" id="UP000198287">
    <property type="component" value="Unassembled WGS sequence"/>
</dbReference>
<keyword evidence="1" id="KW-0812">Transmembrane</keyword>
<name>A0A226EAL1_FOLCA</name>
<keyword evidence="4" id="KW-1185">Reference proteome</keyword>
<feature type="transmembrane region" description="Helical" evidence="1">
    <location>
        <begin position="98"/>
        <end position="117"/>
    </location>
</feature>
<feature type="transmembrane region" description="Helical" evidence="1">
    <location>
        <begin position="66"/>
        <end position="86"/>
    </location>
</feature>
<proteinExistence type="predicted"/>
<dbReference type="OrthoDB" id="565904at2759"/>
<feature type="transmembrane region" description="Helical" evidence="1">
    <location>
        <begin position="163"/>
        <end position="183"/>
    </location>
</feature>
<dbReference type="AlphaFoldDB" id="A0A226EAL1"/>
<evidence type="ECO:0000313" key="4">
    <source>
        <dbReference type="Proteomes" id="UP000198287"/>
    </source>
</evidence>
<sequence length="372" mass="41566">MALNPCYCGISMQMACKIIAFVQMLSCTFSLVTGILGLTGSGNVMELRGKEYDEKDDLLDPDVERIVWSIVIGVAGVGLILAILLFQAARKKKRHVLFIWFFLRCIVIVMLFVKFVHDCIHVRSGGVSSLIVSALNIFLDMYCAFVVWCYWQEVKTGEGGGTIDARLLSFVLDTLAFVSIFFVDVKSQLFFPGPCPTPTPLPNINITRYSGTWYLYQTYASTVQLFFSCQLGEYYPPRADGTWDGVTRMTERMTGNIISVPGTVKFFSTDGSAVFTSDNHLFSGNLPNIGINSPAGVTLTINYIVLATDYSSYAVEWTCYDFGISNFQFLWIFSRGATISQSNLQNIRKALNSQRINSAWLRDQDLSGCHFL</sequence>
<feature type="transmembrane region" description="Helical" evidence="1">
    <location>
        <begin position="129"/>
        <end position="151"/>
    </location>
</feature>
<reference evidence="3 4" key="1">
    <citation type="submission" date="2015-12" db="EMBL/GenBank/DDBJ databases">
        <title>The genome of Folsomia candida.</title>
        <authorList>
            <person name="Faddeeva A."/>
            <person name="Derks M.F."/>
            <person name="Anvar Y."/>
            <person name="Smit S."/>
            <person name="Van Straalen N."/>
            <person name="Roelofs D."/>
        </authorList>
    </citation>
    <scope>NUCLEOTIDE SEQUENCE [LARGE SCALE GENOMIC DNA]</scope>
    <source>
        <strain evidence="3 4">VU population</strain>
        <tissue evidence="3">Whole body</tissue>
    </source>
</reference>
<dbReference type="SUPFAM" id="SSF50814">
    <property type="entry name" value="Lipocalins"/>
    <property type="match status" value="1"/>
</dbReference>
<dbReference type="EMBL" id="LNIX01000005">
    <property type="protein sequence ID" value="OXA54450.1"/>
    <property type="molecule type" value="Genomic_DNA"/>
</dbReference>
<feature type="domain" description="Lipocalin/cytosolic fatty-acid binding" evidence="2">
    <location>
        <begin position="302"/>
        <end position="357"/>
    </location>
</feature>
<comment type="caution">
    <text evidence="3">The sequence shown here is derived from an EMBL/GenBank/DDBJ whole genome shotgun (WGS) entry which is preliminary data.</text>
</comment>
<keyword evidence="3" id="KW-0449">Lipoprotein</keyword>
<gene>
    <name evidence="3" type="ORF">Fcan01_11629</name>
</gene>
<dbReference type="InterPro" id="IPR012674">
    <property type="entry name" value="Calycin"/>
</dbReference>
<dbReference type="InterPro" id="IPR000566">
    <property type="entry name" value="Lipocln_cytosolic_FA-bd_dom"/>
</dbReference>
<evidence type="ECO:0000313" key="3">
    <source>
        <dbReference type="EMBL" id="OXA54450.1"/>
    </source>
</evidence>
<dbReference type="PANTHER" id="PTHR10612:SF34">
    <property type="entry name" value="APOLIPOPROTEIN D"/>
    <property type="match status" value="1"/>
</dbReference>
<protein>
    <submittedName>
        <fullName evidence="3">Apolipoprotein D</fullName>
    </submittedName>
</protein>
<evidence type="ECO:0000259" key="2">
    <source>
        <dbReference type="Pfam" id="PF00061"/>
    </source>
</evidence>
<keyword evidence="1" id="KW-1133">Transmembrane helix</keyword>